<accession>A0A9J6GGY3</accession>
<protein>
    <submittedName>
        <fullName evidence="1">Uncharacterized protein</fullName>
    </submittedName>
</protein>
<gene>
    <name evidence="1" type="ORF">HPB48_014791</name>
</gene>
<proteinExistence type="predicted"/>
<dbReference type="VEuPathDB" id="VectorBase:HLOH_047021"/>
<dbReference type="AlphaFoldDB" id="A0A9J6GGY3"/>
<keyword evidence="2" id="KW-1185">Reference proteome</keyword>
<dbReference type="EMBL" id="JABSTR010000006">
    <property type="protein sequence ID" value="KAH9373612.1"/>
    <property type="molecule type" value="Genomic_DNA"/>
</dbReference>
<reference evidence="1 2" key="1">
    <citation type="journal article" date="2020" name="Cell">
        <title>Large-Scale Comparative Analyses of Tick Genomes Elucidate Their Genetic Diversity and Vector Capacities.</title>
        <authorList>
            <consortium name="Tick Genome and Microbiome Consortium (TIGMIC)"/>
            <person name="Jia N."/>
            <person name="Wang J."/>
            <person name="Shi W."/>
            <person name="Du L."/>
            <person name="Sun Y."/>
            <person name="Zhan W."/>
            <person name="Jiang J.F."/>
            <person name="Wang Q."/>
            <person name="Zhang B."/>
            <person name="Ji P."/>
            <person name="Bell-Sakyi L."/>
            <person name="Cui X.M."/>
            <person name="Yuan T.T."/>
            <person name="Jiang B.G."/>
            <person name="Yang W.F."/>
            <person name="Lam T.T."/>
            <person name="Chang Q.C."/>
            <person name="Ding S.J."/>
            <person name="Wang X.J."/>
            <person name="Zhu J.G."/>
            <person name="Ruan X.D."/>
            <person name="Zhao L."/>
            <person name="Wei J.T."/>
            <person name="Ye R.Z."/>
            <person name="Que T.C."/>
            <person name="Du C.H."/>
            <person name="Zhou Y.H."/>
            <person name="Cheng J.X."/>
            <person name="Dai P.F."/>
            <person name="Guo W.B."/>
            <person name="Han X.H."/>
            <person name="Huang E.J."/>
            <person name="Li L.F."/>
            <person name="Wei W."/>
            <person name="Gao Y.C."/>
            <person name="Liu J.Z."/>
            <person name="Shao H.Z."/>
            <person name="Wang X."/>
            <person name="Wang C.C."/>
            <person name="Yang T.C."/>
            <person name="Huo Q.B."/>
            <person name="Li W."/>
            <person name="Chen H.Y."/>
            <person name="Chen S.E."/>
            <person name="Zhou L.G."/>
            <person name="Ni X.B."/>
            <person name="Tian J.H."/>
            <person name="Sheng Y."/>
            <person name="Liu T."/>
            <person name="Pan Y.S."/>
            <person name="Xia L.Y."/>
            <person name="Li J."/>
            <person name="Zhao F."/>
            <person name="Cao W.C."/>
        </authorList>
    </citation>
    <scope>NUCLEOTIDE SEQUENCE [LARGE SCALE GENOMIC DNA]</scope>
    <source>
        <strain evidence="1">HaeL-2018</strain>
    </source>
</reference>
<dbReference type="Proteomes" id="UP000821853">
    <property type="component" value="Chromosome 4"/>
</dbReference>
<evidence type="ECO:0000313" key="2">
    <source>
        <dbReference type="Proteomes" id="UP000821853"/>
    </source>
</evidence>
<organism evidence="1 2">
    <name type="scientific">Haemaphysalis longicornis</name>
    <name type="common">Bush tick</name>
    <dbReference type="NCBI Taxonomy" id="44386"/>
    <lineage>
        <taxon>Eukaryota</taxon>
        <taxon>Metazoa</taxon>
        <taxon>Ecdysozoa</taxon>
        <taxon>Arthropoda</taxon>
        <taxon>Chelicerata</taxon>
        <taxon>Arachnida</taxon>
        <taxon>Acari</taxon>
        <taxon>Parasitiformes</taxon>
        <taxon>Ixodida</taxon>
        <taxon>Ixodoidea</taxon>
        <taxon>Ixodidae</taxon>
        <taxon>Haemaphysalinae</taxon>
        <taxon>Haemaphysalis</taxon>
    </lineage>
</organism>
<sequence length="149" mass="16107">MLVSRQTVSRHKRDATRNSCHVAVGMTGALAWLGSGTGNKALWRTFQAMERSGSLVDPSASIRLALNISPEEFADRAAVSFFPNHQQPPAASPSAVVLDESGITEPFTMAELIAAIEESKAHSSPGYDEIPYELFKNLEGEALDAYSVR</sequence>
<dbReference type="OrthoDB" id="10414499at2759"/>
<name>A0A9J6GGY3_HAELO</name>
<dbReference type="OMA" id="NSCHVAV"/>
<evidence type="ECO:0000313" key="1">
    <source>
        <dbReference type="EMBL" id="KAH9373612.1"/>
    </source>
</evidence>
<comment type="caution">
    <text evidence="1">The sequence shown here is derived from an EMBL/GenBank/DDBJ whole genome shotgun (WGS) entry which is preliminary data.</text>
</comment>